<dbReference type="InterPro" id="IPR013783">
    <property type="entry name" value="Ig-like_fold"/>
</dbReference>
<dbReference type="Proteomes" id="UP000184225">
    <property type="component" value="Unassembled WGS sequence"/>
</dbReference>
<dbReference type="OrthoDB" id="1447704at2"/>
<evidence type="ECO:0000313" key="5">
    <source>
        <dbReference type="Proteomes" id="UP000184225"/>
    </source>
</evidence>
<reference evidence="4 5" key="1">
    <citation type="submission" date="2016-11" db="EMBL/GenBank/DDBJ databases">
        <authorList>
            <person name="Jaros S."/>
            <person name="Januszkiewicz K."/>
            <person name="Wedrychowicz H."/>
        </authorList>
    </citation>
    <scope>NUCLEOTIDE SEQUENCE [LARGE SCALE GENOMIC DNA]</scope>
    <source>
        <strain evidence="4 5">DSM 21425</strain>
    </source>
</reference>
<dbReference type="EMBL" id="FQYY01000007">
    <property type="protein sequence ID" value="SHJ06359.1"/>
    <property type="molecule type" value="Genomic_DNA"/>
</dbReference>
<name>A0A1M6G8V3_9FLAO</name>
<feature type="domain" description="Secretion system C-terminal sorting" evidence="2">
    <location>
        <begin position="1320"/>
        <end position="1387"/>
    </location>
</feature>
<keyword evidence="5" id="KW-1185">Reference proteome</keyword>
<dbReference type="NCBIfam" id="TIGR04183">
    <property type="entry name" value="Por_Secre_tail"/>
    <property type="match status" value="1"/>
</dbReference>
<dbReference type="STRING" id="579105.SAMN04488096_107200"/>
<gene>
    <name evidence="4" type="ORF">SAMN04488096_107200</name>
</gene>
<evidence type="ECO:0000259" key="2">
    <source>
        <dbReference type="Pfam" id="PF18962"/>
    </source>
</evidence>
<evidence type="ECO:0000256" key="1">
    <source>
        <dbReference type="ARBA" id="ARBA00022729"/>
    </source>
</evidence>
<sequence>MNKNHLFLSIVLLLFFFGISTVNAQVLVYEDFEGGSSLSDFTSWSSGLPPFDITNTNACSGSQSLSVSSTGGTRVLSYGSQVTTGQNIEVSFQYKVVSPLTGNPVAANSVSIDLQYSADSGTTWTTYTTLTGATLDCSTQTDVISSTNLPAGSNFAWQMVVNHTGTDVNVYVDRFTAVEQVSCVSPTKVEIDESSVTFDSANISWIDLNNPNATEWEVAYCTFELVPTGSSIPNPSCNNPFQTVTGTVDSNGGMTASLTGLNDGQIYYVYVRSVCGPTDKSEWSAPKSFRTIAIGSYCEVAIEVNQTVGTPNNSIDLPYTNTNQTDVFGSEDYSGAPGGNCGTSLDILDGYEVVYHFTSSQDDILTVSVSNLSASATTGLFIYEDCNDIGGTNGICFDGGSSTNGQDFEVNSLFVTAGQDLYIVLATVDASGAPINSSYTIDIEGFECSTWIAPAGDAVEPFIAGQTLADFSITSAGVNPTIDGATLKWYDNNSGVPGMEVTAPLDSVLLSDQDVYFVTQNIASCESPYLMVTFEEIFCLTDLGGVSNGQADEVCESGELTLSVTKNSSQYDSYTEVYWYDQATGGEPVGVGSTFTTPTLSQTQTYYATEVFVGEGEMTNQGNLGPVASSTSSLNYGVIIDVVQPLTIVSVDVYVAGTDNLELELAGGSTGFVPLTKTIAVNGGTTSNPTLNTITLNWTISSPGTYYLRKTSGPSMYYTASTDATFPYALGTGAEITSGANTTGSSNTGYYYFYNWTIRGPEELCETARVPVDAVVHDVASVTATATDMLVCVGSTADLYASSSDSDYVYTWSWTDVNGAQTLTGANVNPVVVANTTFTVDAYNPITTCSTSTTIDIEANGIDSLGVIPDGDVDICTDEILSLTAGSSIYDFNNGQDGWTLQNSSQTSGLVNVPAADWQIVSSPFSPTGYQLDNIVTDDNSDFFVTIPNKVGSGGSVDNYLISPSFNFVGTASATLSFKYLFKDYGYNLTNNLSYFDVYIRVDQGAWQDLRTSISGDFDALNFEDMSLDLSSYVGSSDVQVAFNINGSWSWWLAIDDVILERKFADGFVTWSPITDLYFDEEATSPYDGSGVNQVYFTQSNAGVYNYTATLDFVSCTDVTSDINITVSFSDLPTAPSLTQLYITGETTGDLDVTGTDLKYYILNDAGEYREVTINYLLSHGETYYVTQTLNNCESDYLAITVELECLAPTNLTMTTANASLDGATASVLIEWDNPADLTSIEDYILKVYDESSMEVYSSTVSSNLDYKVINYLPLNSSLTAEIYSICDSSIPVLSAVSSVDFDTNNLKVGDLVFNTLNYYPNPFKNEIIFENGSVIDVIEIYSINGQKILSKKIGLTETKLSLDNLATGVYFASVYVGKTRKVVKVIKE</sequence>
<dbReference type="Pfam" id="PF18962">
    <property type="entry name" value="Por_Secre_tail"/>
    <property type="match status" value="1"/>
</dbReference>
<dbReference type="InterPro" id="IPR026444">
    <property type="entry name" value="Secre_tail"/>
</dbReference>
<dbReference type="SUPFAM" id="SSF49265">
    <property type="entry name" value="Fibronectin type III"/>
    <property type="match status" value="1"/>
</dbReference>
<evidence type="ECO:0000313" key="4">
    <source>
        <dbReference type="EMBL" id="SHJ06359.1"/>
    </source>
</evidence>
<organism evidence="4 5">
    <name type="scientific">Mesonia phycicola</name>
    <dbReference type="NCBI Taxonomy" id="579105"/>
    <lineage>
        <taxon>Bacteria</taxon>
        <taxon>Pseudomonadati</taxon>
        <taxon>Bacteroidota</taxon>
        <taxon>Flavobacteriia</taxon>
        <taxon>Flavobacteriales</taxon>
        <taxon>Flavobacteriaceae</taxon>
        <taxon>Mesonia</taxon>
    </lineage>
</organism>
<evidence type="ECO:0000259" key="3">
    <source>
        <dbReference type="Pfam" id="PF19081"/>
    </source>
</evidence>
<dbReference type="InterPro" id="IPR044023">
    <property type="entry name" value="Ig_7"/>
</dbReference>
<dbReference type="Pfam" id="PF19081">
    <property type="entry name" value="Ig_7"/>
    <property type="match status" value="1"/>
</dbReference>
<dbReference type="InterPro" id="IPR036116">
    <property type="entry name" value="FN3_sf"/>
</dbReference>
<proteinExistence type="predicted"/>
<protein>
    <submittedName>
        <fullName evidence="4">Por secretion system C-terminal sorting domain-containing protein</fullName>
    </submittedName>
</protein>
<keyword evidence="1" id="KW-0732">Signal</keyword>
<feature type="domain" description="Ig-like" evidence="3">
    <location>
        <begin position="550"/>
        <end position="611"/>
    </location>
</feature>
<accession>A0A1M6G8V3</accession>
<dbReference type="RefSeq" id="WP_073152300.1">
    <property type="nucleotide sequence ID" value="NZ_FQYY01000007.1"/>
</dbReference>
<dbReference type="Gene3D" id="2.60.40.10">
    <property type="entry name" value="Immunoglobulins"/>
    <property type="match status" value="1"/>
</dbReference>